<comment type="catalytic activity">
    <reaction evidence="13">
        <text>pyruvate + ATP + H2O = phosphoenolpyruvate + AMP + phosphate + 2 H(+)</text>
        <dbReference type="Rhea" id="RHEA:11364"/>
        <dbReference type="ChEBI" id="CHEBI:15361"/>
        <dbReference type="ChEBI" id="CHEBI:15377"/>
        <dbReference type="ChEBI" id="CHEBI:15378"/>
        <dbReference type="ChEBI" id="CHEBI:30616"/>
        <dbReference type="ChEBI" id="CHEBI:43474"/>
        <dbReference type="ChEBI" id="CHEBI:58702"/>
        <dbReference type="ChEBI" id="CHEBI:456215"/>
        <dbReference type="EC" id="2.7.9.2"/>
    </reaction>
</comment>
<feature type="domain" description="Lactate/malate dehydrogenase C-terminal" evidence="17">
    <location>
        <begin position="146"/>
        <end position="305"/>
    </location>
</feature>
<comment type="similarity">
    <text evidence="4">Belongs to the PEP-utilizing enzyme family.</text>
</comment>
<proteinExistence type="inferred from homology"/>
<dbReference type="PANTHER" id="PTHR43030:SF1">
    <property type="entry name" value="PHOSPHOENOLPYRUVATE SYNTHASE"/>
    <property type="match status" value="1"/>
</dbReference>
<evidence type="ECO:0000259" key="15">
    <source>
        <dbReference type="Pfam" id="PF00391"/>
    </source>
</evidence>
<evidence type="ECO:0000256" key="5">
    <source>
        <dbReference type="ARBA" id="ARBA00011996"/>
    </source>
</evidence>
<dbReference type="InterPro" id="IPR015813">
    <property type="entry name" value="Pyrv/PenolPyrv_kinase-like_dom"/>
</dbReference>
<gene>
    <name evidence="19" type="ORF">T069G_06210</name>
</gene>
<dbReference type="InterPro" id="IPR000121">
    <property type="entry name" value="PEP_util_C"/>
</dbReference>
<dbReference type="InterPro" id="IPR036637">
    <property type="entry name" value="Phosphohistidine_dom_sf"/>
</dbReference>
<dbReference type="NCBIfam" id="NF005057">
    <property type="entry name" value="PRK06464.1"/>
    <property type="match status" value="1"/>
</dbReference>
<feature type="domain" description="PEP-utilising enzyme mobile" evidence="15">
    <location>
        <begin position="752"/>
        <end position="821"/>
    </location>
</feature>
<name>A0A9W9BDE8_9HYPO</name>
<dbReference type="FunFam" id="3.30.1490.20:FF:000010">
    <property type="entry name" value="Phosphoenolpyruvate synthase"/>
    <property type="match status" value="1"/>
</dbReference>
<dbReference type="SUPFAM" id="SSF56059">
    <property type="entry name" value="Glutathione synthetase ATP-binding domain-like"/>
    <property type="match status" value="1"/>
</dbReference>
<dbReference type="Gene3D" id="3.30.1490.20">
    <property type="entry name" value="ATP-grasp fold, A domain"/>
    <property type="match status" value="1"/>
</dbReference>
<evidence type="ECO:0000259" key="14">
    <source>
        <dbReference type="Pfam" id="PF00056"/>
    </source>
</evidence>
<accession>A0A9W9BDE8</accession>
<evidence type="ECO:0000256" key="10">
    <source>
        <dbReference type="ARBA" id="ARBA00022840"/>
    </source>
</evidence>
<evidence type="ECO:0000256" key="4">
    <source>
        <dbReference type="ARBA" id="ARBA00007837"/>
    </source>
</evidence>
<dbReference type="FunFam" id="3.30.470.20:FF:000017">
    <property type="entry name" value="Phosphoenolpyruvate synthase"/>
    <property type="match status" value="1"/>
</dbReference>
<evidence type="ECO:0000256" key="1">
    <source>
        <dbReference type="ARBA" id="ARBA00001946"/>
    </source>
</evidence>
<keyword evidence="9" id="KW-0418">Kinase</keyword>
<keyword evidence="8" id="KW-0547">Nucleotide-binding</keyword>
<evidence type="ECO:0000256" key="3">
    <source>
        <dbReference type="ARBA" id="ARBA00004742"/>
    </source>
</evidence>
<dbReference type="InterPro" id="IPR002192">
    <property type="entry name" value="PPDK_AMP/ATP-bd"/>
</dbReference>
<dbReference type="EC" id="2.7.9.2" evidence="5"/>
<dbReference type="Pfam" id="PF02896">
    <property type="entry name" value="PEP-utilizers_C"/>
    <property type="match status" value="1"/>
</dbReference>
<dbReference type="InterPro" id="IPR001236">
    <property type="entry name" value="Lactate/malate_DH_N"/>
</dbReference>
<dbReference type="SUPFAM" id="SSF51621">
    <property type="entry name" value="Phosphoenolpyruvate/pyruvate domain"/>
    <property type="match status" value="1"/>
</dbReference>
<dbReference type="Pfam" id="PF00391">
    <property type="entry name" value="PEP-utilizers"/>
    <property type="match status" value="1"/>
</dbReference>
<evidence type="ECO:0000313" key="19">
    <source>
        <dbReference type="EMBL" id="KAJ4861222.1"/>
    </source>
</evidence>
<evidence type="ECO:0000259" key="17">
    <source>
        <dbReference type="Pfam" id="PF02866"/>
    </source>
</evidence>
<keyword evidence="10" id="KW-0067">ATP-binding</keyword>
<dbReference type="GO" id="GO:0008986">
    <property type="term" value="F:pyruvate, water dikinase activity"/>
    <property type="evidence" value="ECO:0007669"/>
    <property type="project" value="UniProtKB-EC"/>
</dbReference>
<evidence type="ECO:0000259" key="18">
    <source>
        <dbReference type="Pfam" id="PF02896"/>
    </source>
</evidence>
<evidence type="ECO:0000256" key="12">
    <source>
        <dbReference type="ARBA" id="ARBA00033470"/>
    </source>
</evidence>
<evidence type="ECO:0000256" key="6">
    <source>
        <dbReference type="ARBA" id="ARBA00022679"/>
    </source>
</evidence>
<dbReference type="SUPFAM" id="SSF56327">
    <property type="entry name" value="LDH C-terminal domain-like"/>
    <property type="match status" value="1"/>
</dbReference>
<dbReference type="Gene3D" id="3.90.110.10">
    <property type="entry name" value="Lactate dehydrogenase/glycoside hydrolase, family 4, C-terminal"/>
    <property type="match status" value="1"/>
</dbReference>
<dbReference type="PRINTS" id="PR00086">
    <property type="entry name" value="LLDHDRGNASE"/>
</dbReference>
<dbReference type="GeneID" id="80868108"/>
<dbReference type="Gene3D" id="3.50.30.10">
    <property type="entry name" value="Phosphohistidine domain"/>
    <property type="match status" value="1"/>
</dbReference>
<dbReference type="NCBIfam" id="TIGR01418">
    <property type="entry name" value="PEP_synth"/>
    <property type="match status" value="1"/>
</dbReference>
<dbReference type="PROSITE" id="PS00370">
    <property type="entry name" value="PEP_ENZYMES_PHOS_SITE"/>
    <property type="match status" value="1"/>
</dbReference>
<dbReference type="InterPro" id="IPR022383">
    <property type="entry name" value="Lactate/malate_DH_C"/>
</dbReference>
<evidence type="ECO:0000256" key="2">
    <source>
        <dbReference type="ARBA" id="ARBA00002988"/>
    </source>
</evidence>
<dbReference type="InterPro" id="IPR008279">
    <property type="entry name" value="PEP-util_enz_mobile_dom"/>
</dbReference>
<dbReference type="Gene3D" id="3.30.470.20">
    <property type="entry name" value="ATP-grasp fold, B domain"/>
    <property type="match status" value="1"/>
</dbReference>
<dbReference type="InterPro" id="IPR015955">
    <property type="entry name" value="Lactate_DH/Glyco_Ohase_4_C"/>
</dbReference>
<evidence type="ECO:0000256" key="11">
    <source>
        <dbReference type="ARBA" id="ARBA00022842"/>
    </source>
</evidence>
<dbReference type="InterPro" id="IPR040442">
    <property type="entry name" value="Pyrv_kinase-like_dom_sf"/>
</dbReference>
<evidence type="ECO:0000256" key="8">
    <source>
        <dbReference type="ARBA" id="ARBA00022741"/>
    </source>
</evidence>
<dbReference type="InterPro" id="IPR036291">
    <property type="entry name" value="NAD(P)-bd_dom_sf"/>
</dbReference>
<dbReference type="Proteomes" id="UP001140511">
    <property type="component" value="Unassembled WGS sequence"/>
</dbReference>
<evidence type="ECO:0000256" key="7">
    <source>
        <dbReference type="ARBA" id="ARBA00022723"/>
    </source>
</evidence>
<dbReference type="Pfam" id="PF00056">
    <property type="entry name" value="Ldh_1_N"/>
    <property type="match status" value="1"/>
</dbReference>
<dbReference type="Pfam" id="PF01326">
    <property type="entry name" value="PPDK_N"/>
    <property type="match status" value="1"/>
</dbReference>
<dbReference type="SUPFAM" id="SSF51735">
    <property type="entry name" value="NAD(P)-binding Rossmann-fold domains"/>
    <property type="match status" value="1"/>
</dbReference>
<reference evidence="19" key="1">
    <citation type="submission" date="2022-09" db="EMBL/GenBank/DDBJ databases">
        <title>Chromosome-level assembly of Trichoderma breve T069, a fungus used in development of biopesticide product.</title>
        <authorList>
            <person name="Lin R."/>
            <person name="Liu T."/>
        </authorList>
    </citation>
    <scope>NUCLEOTIDE SEQUENCE</scope>
    <source>
        <strain evidence="19">T069</strain>
    </source>
</reference>
<organism evidence="19 20">
    <name type="scientific">Trichoderma breve</name>
    <dbReference type="NCBI Taxonomy" id="2034170"/>
    <lineage>
        <taxon>Eukaryota</taxon>
        <taxon>Fungi</taxon>
        <taxon>Dikarya</taxon>
        <taxon>Ascomycota</taxon>
        <taxon>Pezizomycotina</taxon>
        <taxon>Sordariomycetes</taxon>
        <taxon>Hypocreomycetidae</taxon>
        <taxon>Hypocreales</taxon>
        <taxon>Hypocreaceae</taxon>
        <taxon>Trichoderma</taxon>
    </lineage>
</organism>
<evidence type="ECO:0000313" key="20">
    <source>
        <dbReference type="Proteomes" id="UP001140511"/>
    </source>
</evidence>
<evidence type="ECO:0000256" key="13">
    <source>
        <dbReference type="ARBA" id="ARBA00047700"/>
    </source>
</evidence>
<dbReference type="GO" id="GO:0016616">
    <property type="term" value="F:oxidoreductase activity, acting on the CH-OH group of donors, NAD or NADP as acceptor"/>
    <property type="evidence" value="ECO:0007669"/>
    <property type="project" value="InterPro"/>
</dbReference>
<dbReference type="InterPro" id="IPR018274">
    <property type="entry name" value="PEP_util_AS"/>
</dbReference>
<dbReference type="CDD" id="cd00300">
    <property type="entry name" value="LDH_like"/>
    <property type="match status" value="1"/>
</dbReference>
<dbReference type="GO" id="GO:0019752">
    <property type="term" value="P:carboxylic acid metabolic process"/>
    <property type="evidence" value="ECO:0007669"/>
    <property type="project" value="InterPro"/>
</dbReference>
<feature type="domain" description="PEP-utilising enzyme C-terminal" evidence="18">
    <location>
        <begin position="846"/>
        <end position="1154"/>
    </location>
</feature>
<dbReference type="GO" id="GO:0046872">
    <property type="term" value="F:metal ion binding"/>
    <property type="evidence" value="ECO:0007669"/>
    <property type="project" value="UniProtKB-KW"/>
</dbReference>
<keyword evidence="19" id="KW-0670">Pyruvate</keyword>
<comment type="function">
    <text evidence="2">Catalyzes the phosphorylation of pyruvate to phosphoenolpyruvate.</text>
</comment>
<dbReference type="InterPro" id="IPR006319">
    <property type="entry name" value="PEP_synth"/>
</dbReference>
<sequence length="1164" mass="125887">MPGSRIAIVGVGQVGAAAAYALIRSSIAAELLFVDINMNLRDGQVRDLSDVAYSCSSRTRVRAANYHEAGQCDIVVITAGSRHNLGETSLDQVYRNISIVKTAVDAMTPFKSDTIVLVVSSPVDLLTSLALKLSQLPASQVLGSGTYLDSVRLRGMLADKIEVAAKSIDLFVLGVQGESQVTAWSAATVGGVPIDKCLSADNAINRAELSSECKNRSQSIVRAKGATPFGIGSIVSSICSAIVFDKRTVHPLSHFQPSFGCCFSLPAVLGIKGIERTVNVPLDRDEDVQIADSAIALKMMIDQVSKNCVLSKQARFNPAYVDVTAEMLCHQAKLAARHEIDLLPKRNFLNKTNTLSNDNRRKMNGHPISGPMVLNFEHLKRNDVNLVGGKNSSLGEMIGALSAKGIPVPPGFATTSNMYWHYVDANGIRSKLAALVKEWEAGRLSLAEAGQMTRNLFLHGTWPADAATAILAAYKDLADKKGEKNLSVAVRSSATAEDLPDASFAGQQETYLNISGDEALLDACRRCYASLFTDRAMSYRRIKGFEQMGVALSIGVQCMVRSDIGGSGVMFSIDTESGFDKIVLINAAWGLGENIVQGTVNPDEYQVFKPLLSSPNLSPILEKKRGDKGIKLVYGDQQTPTRNVPTSKAERHAFVLSDDEILQLGRWACTIEQHYGCPMDMEWAKDGITGKLFIVQARPETVHSHHDAGVFKTYKVNNKGRVLVTGLSVGEAALSGRVCLISSPADIDQFVDNSILVTGATDPDWVPVMKRAAAIITDHGGRTSHAAIVSRELGLPAVVGTGNSTYLLHSGQDITVSCAEGDCGFVYEGISDVVSETVSVSGLPEVNTKIMLNLANPAAAYRWWRLPADGIGLARMEFVVSNAIQVHPMALVHFDSLKDADAKKRIAELTAGYEHKPDYFVDKLSRGFAALCAAVYPKPAIIRLSDFKTNEYAGLIGGAEFEPDEENPMLGFRGASRYYSPRYQEGFALECRAIKRLREEIGLSNAIVMIPFCRTVKEARKVLDVMARHGLRRGENGLQVYVMCEIPSNVILAADFTEYFDGFSIGSNDLTQLTLGVDRDSGELGDLFDEQDEAVKWMISRVISIARERGCKIGICGQAPSDHPEFARFLVDAGIDSISVSPDSFLAAKKQVVAAEKALGKSHG</sequence>
<evidence type="ECO:0000256" key="9">
    <source>
        <dbReference type="ARBA" id="ARBA00022777"/>
    </source>
</evidence>
<dbReference type="PANTHER" id="PTHR43030">
    <property type="entry name" value="PHOSPHOENOLPYRUVATE SYNTHASE"/>
    <property type="match status" value="1"/>
</dbReference>
<dbReference type="InterPro" id="IPR001557">
    <property type="entry name" value="L-lactate/malate_DH"/>
</dbReference>
<keyword evidence="11" id="KW-0460">Magnesium</keyword>
<dbReference type="PROSITE" id="PS00742">
    <property type="entry name" value="PEP_ENZYMES_2"/>
    <property type="match status" value="1"/>
</dbReference>
<comment type="cofactor">
    <cofactor evidence="1">
        <name>Mg(2+)</name>
        <dbReference type="ChEBI" id="CHEBI:18420"/>
    </cofactor>
</comment>
<dbReference type="InterPro" id="IPR023151">
    <property type="entry name" value="PEP_util_CS"/>
</dbReference>
<dbReference type="EMBL" id="JAOPEN010000003">
    <property type="protein sequence ID" value="KAJ4861222.1"/>
    <property type="molecule type" value="Genomic_DNA"/>
</dbReference>
<feature type="domain" description="Pyruvate phosphate dikinase AMP/ATP-binding" evidence="16">
    <location>
        <begin position="385"/>
        <end position="708"/>
    </location>
</feature>
<dbReference type="GO" id="GO:0005524">
    <property type="term" value="F:ATP binding"/>
    <property type="evidence" value="ECO:0007669"/>
    <property type="project" value="UniProtKB-KW"/>
</dbReference>
<dbReference type="InterPro" id="IPR013815">
    <property type="entry name" value="ATP_grasp_subdomain_1"/>
</dbReference>
<dbReference type="RefSeq" id="XP_056030278.1">
    <property type="nucleotide sequence ID" value="XM_056173420.1"/>
</dbReference>
<feature type="domain" description="Lactate/malate dehydrogenase N-terminal" evidence="14">
    <location>
        <begin position="5"/>
        <end position="143"/>
    </location>
</feature>
<evidence type="ECO:0000259" key="16">
    <source>
        <dbReference type="Pfam" id="PF01326"/>
    </source>
</evidence>
<keyword evidence="20" id="KW-1185">Reference proteome</keyword>
<protein>
    <recommendedName>
        <fullName evidence="5">pyruvate, water dikinase</fullName>
        <ecNumber evidence="5">2.7.9.2</ecNumber>
    </recommendedName>
    <alternativeName>
        <fullName evidence="12">Pyruvate, water dikinase</fullName>
    </alternativeName>
</protein>
<dbReference type="AlphaFoldDB" id="A0A9W9BDE8"/>
<keyword evidence="6" id="KW-0808">Transferase</keyword>
<dbReference type="Pfam" id="PF02866">
    <property type="entry name" value="Ldh_1_C"/>
    <property type="match status" value="1"/>
</dbReference>
<comment type="pathway">
    <text evidence="3">Carbohydrate biosynthesis; gluconeogenesis.</text>
</comment>
<dbReference type="Gene3D" id="3.40.50.720">
    <property type="entry name" value="NAD(P)-binding Rossmann-like Domain"/>
    <property type="match status" value="1"/>
</dbReference>
<comment type="caution">
    <text evidence="19">The sequence shown here is derived from an EMBL/GenBank/DDBJ whole genome shotgun (WGS) entry which is preliminary data.</text>
</comment>
<dbReference type="SUPFAM" id="SSF52009">
    <property type="entry name" value="Phosphohistidine domain"/>
    <property type="match status" value="1"/>
</dbReference>
<dbReference type="Gene3D" id="3.20.20.60">
    <property type="entry name" value="Phosphoenolpyruvate-binding domains"/>
    <property type="match status" value="1"/>
</dbReference>
<keyword evidence="7" id="KW-0479">Metal-binding</keyword>